<name>A0A0G1ENU9_9BACT</name>
<dbReference type="Pfam" id="PF19044">
    <property type="entry name" value="P-loop_TraG"/>
    <property type="match status" value="1"/>
</dbReference>
<dbReference type="InterPro" id="IPR027417">
    <property type="entry name" value="P-loop_NTPase"/>
</dbReference>
<evidence type="ECO:0000313" key="3">
    <source>
        <dbReference type="Proteomes" id="UP000033907"/>
    </source>
</evidence>
<dbReference type="PANTHER" id="PTHR30121">
    <property type="entry name" value="UNCHARACTERIZED PROTEIN YJGR-RELATED"/>
    <property type="match status" value="1"/>
</dbReference>
<dbReference type="Gene3D" id="1.10.8.730">
    <property type="match status" value="1"/>
</dbReference>
<comment type="caution">
    <text evidence="2">The sequence shown here is derived from an EMBL/GenBank/DDBJ whole genome shotgun (WGS) entry which is preliminary data.</text>
</comment>
<dbReference type="SUPFAM" id="SSF52540">
    <property type="entry name" value="P-loop containing nucleoside triphosphate hydrolases"/>
    <property type="match status" value="1"/>
</dbReference>
<proteinExistence type="predicted"/>
<gene>
    <name evidence="2" type="ORF">UV91_C0005G0041</name>
</gene>
<evidence type="ECO:0000259" key="1">
    <source>
        <dbReference type="Pfam" id="PF19044"/>
    </source>
</evidence>
<accession>A0A0G1ENU9</accession>
<dbReference type="AlphaFoldDB" id="A0A0G1ENU9"/>
<dbReference type="EMBL" id="LCGH01000005">
    <property type="protein sequence ID" value="KKT11493.1"/>
    <property type="molecule type" value="Genomic_DNA"/>
</dbReference>
<protein>
    <submittedName>
        <fullName evidence="2">Type IV secretory pathway VirB4 component-like protein</fullName>
    </submittedName>
</protein>
<evidence type="ECO:0000313" key="2">
    <source>
        <dbReference type="EMBL" id="KKT11493.1"/>
    </source>
</evidence>
<organism evidence="2 3">
    <name type="scientific">Candidatus Nomurabacteria bacterium GW2011_GWF2_43_24</name>
    <dbReference type="NCBI Taxonomy" id="1618778"/>
    <lineage>
        <taxon>Bacteria</taxon>
        <taxon>Candidatus Nomuraibacteriota</taxon>
    </lineage>
</organism>
<dbReference type="InterPro" id="IPR051162">
    <property type="entry name" value="T4SS_component"/>
</dbReference>
<dbReference type="PANTHER" id="PTHR30121:SF6">
    <property type="entry name" value="SLR6007 PROTEIN"/>
    <property type="match status" value="1"/>
</dbReference>
<dbReference type="Gene3D" id="3.40.50.300">
    <property type="entry name" value="P-loop containing nucleotide triphosphate hydrolases"/>
    <property type="match status" value="1"/>
</dbReference>
<dbReference type="InterPro" id="IPR043964">
    <property type="entry name" value="P-loop_TraG"/>
</dbReference>
<feature type="domain" description="TraG P-loop" evidence="1">
    <location>
        <begin position="258"/>
        <end position="563"/>
    </location>
</feature>
<dbReference type="NCBIfam" id="NF045971">
    <property type="entry name" value="conju_CD1110"/>
    <property type="match status" value="1"/>
</dbReference>
<dbReference type="Proteomes" id="UP000033907">
    <property type="component" value="Unassembled WGS sequence"/>
</dbReference>
<reference evidence="2 3" key="1">
    <citation type="journal article" date="2015" name="Nature">
        <title>rRNA introns, odd ribosomes, and small enigmatic genomes across a large radiation of phyla.</title>
        <authorList>
            <person name="Brown C.T."/>
            <person name="Hug L.A."/>
            <person name="Thomas B.C."/>
            <person name="Sharon I."/>
            <person name="Castelle C.J."/>
            <person name="Singh A."/>
            <person name="Wilkins M.J."/>
            <person name="Williams K.H."/>
            <person name="Banfield J.F."/>
        </authorList>
    </citation>
    <scope>NUCLEOTIDE SEQUENCE [LARGE SCALE GENOMIC DNA]</scope>
</reference>
<sequence length="616" mass="70121">MMDFFKKLFKKQNAVSAPETQTSILAVLPEEIYESANLELQDVIAPSALRIESKSINLGEKIARTFFIISYPRFLTDNWFSPIINLDKVFDISIFIHPIDTSLMLRQFQKKVAEVQSQINVREGKGMVRDPMLDTAYQDLEGLRDNLIQAQEKMFDVGVYITIYADNELELFKIESEIKSMLESKLIYIKPALFQQEEGFKSVLPINTDLLNIHQKLNSEPLSSIFPFISFDLTSSRGILYGINRHNSSLVIFDRFSLENYNSVTFAKAGAGKSYATKLEILRSLMFDVDVIVIDPEKEYEFLAEAVGGRYFSISLSSDHHINPFDLPMPREDETAEDVLRSNIINLVGLFRLMLGGLTPEEDSMVDRAISETYAIKDITPESDFSNIEPPLLSDFEMVLSGMDGSDSVVQRLVKYTKGSWATFLNRPSNVDINKKFIVFSVRDMEDELKPVAMYIIMHYIWNAIRKNLKKRLMVVDEAWWMMKSEDTASFLYSIAKRGRKYYLGLSTITQDAADFLNSPYGVPIITNSSIQLLLKQSPTTIDLLQKTFNLTDEEKYLLLESNVGEGIFFAGLKHIAIKTIASYTEDQIITSDPSQILSNRKAKEEHEAADMAGKQ</sequence>